<dbReference type="Proteomes" id="UP000515511">
    <property type="component" value="Chromosome"/>
</dbReference>
<accession>A0A7G6Y7P3</accession>
<evidence type="ECO:0000313" key="2">
    <source>
        <dbReference type="Proteomes" id="UP000515511"/>
    </source>
</evidence>
<name>A0A7G6Y7P3_9MICO</name>
<proteinExistence type="predicted"/>
<reference evidence="2" key="1">
    <citation type="submission" date="2019-09" db="EMBL/GenBank/DDBJ databases">
        <title>Antimicrobial potential of Antarctic Bacteria.</title>
        <authorList>
            <person name="Benaud N."/>
            <person name="Edwards R.J."/>
            <person name="Ferrari B.C."/>
        </authorList>
    </citation>
    <scope>NUCLEOTIDE SEQUENCE [LARGE SCALE GENOMIC DNA]</scope>
    <source>
        <strain evidence="2">INR9</strain>
    </source>
</reference>
<organism evidence="1 2">
    <name type="scientific">Leifsonia shinshuensis</name>
    <dbReference type="NCBI Taxonomy" id="150026"/>
    <lineage>
        <taxon>Bacteria</taxon>
        <taxon>Bacillati</taxon>
        <taxon>Actinomycetota</taxon>
        <taxon>Actinomycetes</taxon>
        <taxon>Micrococcales</taxon>
        <taxon>Microbacteriaceae</taxon>
        <taxon>Leifsonia</taxon>
    </lineage>
</organism>
<dbReference type="KEGG" id="lse:F1C12_04780"/>
<dbReference type="AlphaFoldDB" id="A0A7G6Y7P3"/>
<dbReference type="EMBL" id="CP043641">
    <property type="protein sequence ID" value="QNE34508.1"/>
    <property type="molecule type" value="Genomic_DNA"/>
</dbReference>
<dbReference type="InterPro" id="IPR021295">
    <property type="entry name" value="DUF2867"/>
</dbReference>
<sequence length="196" mass="21833">MERCSFSARPRVSRRNAVYRTYEPSTAGRAASRQIELGIHMRQITRTIEWLESVDLGSVAPATAREWGERLFGARPAPIQAAIAVRNVVVRPFGVESFASRAGEGERTGPKFLGPFPVIAESLDRIEFGIADRHLSFRSSLTANETRNGTRIEVTTTVTTHNVFGRIYARGLRLGHPLVMRVFFGRLARSHGNRGQ</sequence>
<dbReference type="Pfam" id="PF11066">
    <property type="entry name" value="DUF2867"/>
    <property type="match status" value="1"/>
</dbReference>
<evidence type="ECO:0000313" key="1">
    <source>
        <dbReference type="EMBL" id="QNE34508.1"/>
    </source>
</evidence>
<gene>
    <name evidence="1" type="ORF">F1C12_04780</name>
</gene>
<protein>
    <submittedName>
        <fullName evidence="1">DUF2867 domain-containing protein</fullName>
    </submittedName>
</protein>